<dbReference type="GO" id="GO:0005730">
    <property type="term" value="C:nucleolus"/>
    <property type="evidence" value="ECO:0007669"/>
    <property type="project" value="UniProtKB-SubCell"/>
</dbReference>
<feature type="compositionally biased region" description="Polar residues" evidence="8">
    <location>
        <begin position="495"/>
        <end position="506"/>
    </location>
</feature>
<feature type="region of interest" description="Disordered" evidence="8">
    <location>
        <begin position="165"/>
        <end position="204"/>
    </location>
</feature>
<organism evidence="10 11">
    <name type="scientific">Malassezia vespertilionis</name>
    <dbReference type="NCBI Taxonomy" id="2020962"/>
    <lineage>
        <taxon>Eukaryota</taxon>
        <taxon>Fungi</taxon>
        <taxon>Dikarya</taxon>
        <taxon>Basidiomycota</taxon>
        <taxon>Ustilaginomycotina</taxon>
        <taxon>Malasseziomycetes</taxon>
        <taxon>Malasseziales</taxon>
        <taxon>Malasseziaceae</taxon>
        <taxon>Malassezia</taxon>
    </lineage>
</organism>
<feature type="domain" description="RRM" evidence="9">
    <location>
        <begin position="321"/>
        <end position="462"/>
    </location>
</feature>
<evidence type="ECO:0000256" key="7">
    <source>
        <dbReference type="PROSITE-ProRule" id="PRU00176"/>
    </source>
</evidence>
<comment type="similarity">
    <text evidence="3">Belongs to the RRM RBM34 family.</text>
</comment>
<protein>
    <recommendedName>
        <fullName evidence="4">Nucleolar protein 12</fullName>
    </recommendedName>
</protein>
<keyword evidence="11" id="KW-1185">Reference proteome</keyword>
<feature type="region of interest" description="Disordered" evidence="8">
    <location>
        <begin position="64"/>
        <end position="105"/>
    </location>
</feature>
<dbReference type="PROSITE" id="PS50102">
    <property type="entry name" value="RRM"/>
    <property type="match status" value="1"/>
</dbReference>
<feature type="compositionally biased region" description="Basic and acidic residues" evidence="8">
    <location>
        <begin position="187"/>
        <end position="200"/>
    </location>
</feature>
<keyword evidence="5 7" id="KW-0694">RNA-binding</keyword>
<keyword evidence="6" id="KW-0539">Nucleus</keyword>
<dbReference type="PANTHER" id="PTHR23236:SF25">
    <property type="entry name" value="RNA-BINDING PROTEIN 34"/>
    <property type="match status" value="1"/>
</dbReference>
<evidence type="ECO:0000256" key="1">
    <source>
        <dbReference type="ARBA" id="ARBA00002475"/>
    </source>
</evidence>
<evidence type="ECO:0000256" key="8">
    <source>
        <dbReference type="SAM" id="MobiDB-lite"/>
    </source>
</evidence>
<proteinExistence type="inferred from homology"/>
<name>A0A2N1JE26_9BASI</name>
<feature type="compositionally biased region" description="Acidic residues" evidence="8">
    <location>
        <begin position="64"/>
        <end position="78"/>
    </location>
</feature>
<dbReference type="GO" id="GO:0000463">
    <property type="term" value="P:maturation of LSU-rRNA from tricistronic rRNA transcript (SSU-rRNA, 5.8S rRNA, LSU-rRNA)"/>
    <property type="evidence" value="ECO:0007669"/>
    <property type="project" value="TreeGrafter"/>
</dbReference>
<dbReference type="PANTHER" id="PTHR23236">
    <property type="entry name" value="EUKARYOTIC TRANSLATION INITIATION FACTOR 4B/4H"/>
    <property type="match status" value="1"/>
</dbReference>
<accession>A0A2N1JE26</accession>
<dbReference type="InterPro" id="IPR035979">
    <property type="entry name" value="RBD_domain_sf"/>
</dbReference>
<dbReference type="InterPro" id="IPR000504">
    <property type="entry name" value="RRM_dom"/>
</dbReference>
<evidence type="ECO:0000313" key="11">
    <source>
        <dbReference type="Proteomes" id="UP000232875"/>
    </source>
</evidence>
<sequence length="583" mass="63859">MPRKDKASNGANLFSVPAAGFDTELAAIFSTASAPPPAVTSTPKASNAQLPVTDAVLQAKAVVDEEPEALSSDEEWDDETRPKDDASKPKPAHKKTAVLEGADDTDMDKGQRTIFLGNVPVAIVKSRAVRKQFTRYIESMSPYPEYTCIVSLRFRSLSFSVPTNDFSAPDQDAANAASRRRERARKFRELNDTGPKEGTTDKPLLTGQQKRKIAYINQDLNERATMANAYIRLGKPDLVYEQYGKHRADVPPFDSRITGAVLAALLAAALDNGVFEGRHLRADVVMPLAPHEIINAGLDKILLPDGSRLASRGTGTFDPKCTVFVGNIDFEAGEEDLRGLFERILREERGEPPAKHAVMRLDGNASGAQMPGEWVQSVRIVRDKATQLGKGFAYVKFIDPLCVDEVVALHDAEEAFIEAARPKAPGKKTAKPAKPIALQEGQEFRRRIKLNKRALRIARCKQVAVDTRRRKRDGPSQPRTAPPAKRNTARVRSTGAPTPNGTSPTLKRTADGPRVDPAFLATLDKGQRKELKKNDAQRQARRMDKKQSNNAAKKVANAVGTGRERVKLPQRSASKKMAGVKKA</sequence>
<comment type="function">
    <text evidence="1">Involved in pre-25S rRNA processing.</text>
</comment>
<reference evidence="10 11" key="1">
    <citation type="submission" date="2017-10" db="EMBL/GenBank/DDBJ databases">
        <title>A novel species of cold-tolerant Malassezia isolated from bats.</title>
        <authorList>
            <person name="Lorch J.M."/>
            <person name="Palmer J.M."/>
            <person name="Vanderwolf K.J."/>
            <person name="Schmidt K.Z."/>
            <person name="Verant M.L."/>
            <person name="Weller T.J."/>
            <person name="Blehert D.S."/>
        </authorList>
    </citation>
    <scope>NUCLEOTIDE SEQUENCE [LARGE SCALE GENOMIC DNA]</scope>
    <source>
        <strain evidence="10 11">NWHC:44797-103</strain>
    </source>
</reference>
<evidence type="ECO:0000256" key="5">
    <source>
        <dbReference type="ARBA" id="ARBA00022884"/>
    </source>
</evidence>
<feature type="compositionally biased region" description="Low complexity" evidence="8">
    <location>
        <begin position="549"/>
        <end position="559"/>
    </location>
</feature>
<dbReference type="SMART" id="SM00360">
    <property type="entry name" value="RRM"/>
    <property type="match status" value="1"/>
</dbReference>
<evidence type="ECO:0000256" key="3">
    <source>
        <dbReference type="ARBA" id="ARBA00007077"/>
    </source>
</evidence>
<dbReference type="STRING" id="2020962.A0A2N1JE26"/>
<dbReference type="Proteomes" id="UP000232875">
    <property type="component" value="Unassembled WGS sequence"/>
</dbReference>
<dbReference type="Gene3D" id="3.30.70.330">
    <property type="match status" value="1"/>
</dbReference>
<feature type="region of interest" description="Disordered" evidence="8">
    <location>
        <begin position="462"/>
        <end position="583"/>
    </location>
</feature>
<dbReference type="GO" id="GO:0019843">
    <property type="term" value="F:rRNA binding"/>
    <property type="evidence" value="ECO:0007669"/>
    <property type="project" value="TreeGrafter"/>
</dbReference>
<evidence type="ECO:0000256" key="6">
    <source>
        <dbReference type="ARBA" id="ARBA00023242"/>
    </source>
</evidence>
<feature type="compositionally biased region" description="Basic and acidic residues" evidence="8">
    <location>
        <begin position="525"/>
        <end position="547"/>
    </location>
</feature>
<evidence type="ECO:0000256" key="2">
    <source>
        <dbReference type="ARBA" id="ARBA00004604"/>
    </source>
</evidence>
<dbReference type="AlphaFoldDB" id="A0A2N1JE26"/>
<feature type="compositionally biased region" description="Basic and acidic residues" evidence="8">
    <location>
        <begin position="79"/>
        <end position="88"/>
    </location>
</feature>
<comment type="subcellular location">
    <subcellularLocation>
        <location evidence="2">Nucleus</location>
        <location evidence="2">Nucleolus</location>
    </subcellularLocation>
</comment>
<dbReference type="OrthoDB" id="442677at2759"/>
<gene>
    <name evidence="10" type="ORF">MVES_000824</name>
</gene>
<dbReference type="EMBL" id="KZ454988">
    <property type="protein sequence ID" value="PKI84798.1"/>
    <property type="molecule type" value="Genomic_DNA"/>
</dbReference>
<evidence type="ECO:0000259" key="9">
    <source>
        <dbReference type="PROSITE" id="PS50102"/>
    </source>
</evidence>
<evidence type="ECO:0000256" key="4">
    <source>
        <dbReference type="ARBA" id="ARBA00015520"/>
    </source>
</evidence>
<evidence type="ECO:0000313" key="10">
    <source>
        <dbReference type="EMBL" id="PKI84798.1"/>
    </source>
</evidence>
<dbReference type="InterPro" id="IPR012677">
    <property type="entry name" value="Nucleotide-bd_a/b_plait_sf"/>
</dbReference>
<dbReference type="SUPFAM" id="SSF54928">
    <property type="entry name" value="RNA-binding domain, RBD"/>
    <property type="match status" value="1"/>
</dbReference>